<proteinExistence type="predicted"/>
<evidence type="ECO:0000313" key="3">
    <source>
        <dbReference type="Proteomes" id="UP001443914"/>
    </source>
</evidence>
<dbReference type="AlphaFoldDB" id="A0AAW1L2R7"/>
<dbReference type="Pfam" id="PF03242">
    <property type="entry name" value="LEA_3a"/>
    <property type="match status" value="1"/>
</dbReference>
<dbReference type="GO" id="GO:0006950">
    <property type="term" value="P:response to stress"/>
    <property type="evidence" value="ECO:0007669"/>
    <property type="project" value="TreeGrafter"/>
</dbReference>
<gene>
    <name evidence="2" type="ORF">RND81_05G206400</name>
</gene>
<protein>
    <recommendedName>
        <fullName evidence="4">Late embryogenesis abundant protein</fullName>
    </recommendedName>
</protein>
<keyword evidence="3" id="KW-1185">Reference proteome</keyword>
<dbReference type="PANTHER" id="PTHR33509">
    <property type="entry name" value="LATE EMBRYOGENIS ABUNDANT PROTEIN 2-RELATED"/>
    <property type="match status" value="1"/>
</dbReference>
<dbReference type="PANTHER" id="PTHR33509:SF5">
    <property type="entry name" value="PROTEIN SENESCENCE-ASSOCIATED GENE 21, MITOCHONDRIAL"/>
    <property type="match status" value="1"/>
</dbReference>
<dbReference type="EMBL" id="JBDFQZ010000005">
    <property type="protein sequence ID" value="KAK9726329.1"/>
    <property type="molecule type" value="Genomic_DNA"/>
</dbReference>
<evidence type="ECO:0000313" key="2">
    <source>
        <dbReference type="EMBL" id="KAK9726329.1"/>
    </source>
</evidence>
<evidence type="ECO:0000256" key="1">
    <source>
        <dbReference type="SAM" id="MobiDB-lite"/>
    </source>
</evidence>
<dbReference type="Proteomes" id="UP001443914">
    <property type="component" value="Unassembled WGS sequence"/>
</dbReference>
<accession>A0AAW1L2R7</accession>
<comment type="caution">
    <text evidence="2">The sequence shown here is derived from an EMBL/GenBank/DDBJ whole genome shotgun (WGS) entry which is preliminary data.</text>
</comment>
<feature type="region of interest" description="Disordered" evidence="1">
    <location>
        <begin position="1"/>
        <end position="25"/>
    </location>
</feature>
<sequence length="54" mass="6266">MGKTSQKDIRRPAENSWVPDPATGYYKPANRVEEIDVAELREHFLNQKITSHKI</sequence>
<name>A0AAW1L2R7_SAPOF</name>
<feature type="compositionally biased region" description="Basic and acidic residues" evidence="1">
    <location>
        <begin position="1"/>
        <end position="13"/>
    </location>
</feature>
<dbReference type="InterPro" id="IPR004926">
    <property type="entry name" value="LEA_3a"/>
</dbReference>
<reference evidence="2" key="1">
    <citation type="submission" date="2024-03" db="EMBL/GenBank/DDBJ databases">
        <title>WGS assembly of Saponaria officinalis var. Norfolk2.</title>
        <authorList>
            <person name="Jenkins J."/>
            <person name="Shu S."/>
            <person name="Grimwood J."/>
            <person name="Barry K."/>
            <person name="Goodstein D."/>
            <person name="Schmutz J."/>
            <person name="Leebens-Mack J."/>
            <person name="Osbourn A."/>
        </authorList>
    </citation>
    <scope>NUCLEOTIDE SEQUENCE [LARGE SCALE GENOMIC DNA]</scope>
    <source>
        <strain evidence="2">JIC</strain>
    </source>
</reference>
<dbReference type="GO" id="GO:0005739">
    <property type="term" value="C:mitochondrion"/>
    <property type="evidence" value="ECO:0007669"/>
    <property type="project" value="TreeGrafter"/>
</dbReference>
<evidence type="ECO:0008006" key="4">
    <source>
        <dbReference type="Google" id="ProtNLM"/>
    </source>
</evidence>
<organism evidence="2 3">
    <name type="scientific">Saponaria officinalis</name>
    <name type="common">Common soapwort</name>
    <name type="synonym">Lychnis saponaria</name>
    <dbReference type="NCBI Taxonomy" id="3572"/>
    <lineage>
        <taxon>Eukaryota</taxon>
        <taxon>Viridiplantae</taxon>
        <taxon>Streptophyta</taxon>
        <taxon>Embryophyta</taxon>
        <taxon>Tracheophyta</taxon>
        <taxon>Spermatophyta</taxon>
        <taxon>Magnoliopsida</taxon>
        <taxon>eudicotyledons</taxon>
        <taxon>Gunneridae</taxon>
        <taxon>Pentapetalae</taxon>
        <taxon>Caryophyllales</taxon>
        <taxon>Caryophyllaceae</taxon>
        <taxon>Caryophylleae</taxon>
        <taxon>Saponaria</taxon>
    </lineage>
</organism>